<sequence>MGYRCRGFTLLELMIVIVMVGFLLGMVTFAGGGNPARKVRQEAEAMVQVIHQLRERAVFEGQEYGLRLSTDGHRVMRKGVPGWEPVKELADWPLSVRVRFRHDGYAVDLDADEGPPQLLIFSNDETSVFTLTFESSNGTWLSLSGDGLGEVAIDG</sequence>
<dbReference type="InterPro" id="IPR002416">
    <property type="entry name" value="T2SS_protein-GspH"/>
</dbReference>
<evidence type="ECO:0000256" key="8">
    <source>
        <dbReference type="ARBA" id="ARBA00023136"/>
    </source>
</evidence>
<dbReference type="InterPro" id="IPR012902">
    <property type="entry name" value="N_methyl_site"/>
</dbReference>
<evidence type="ECO:0000256" key="4">
    <source>
        <dbReference type="ARBA" id="ARBA00022481"/>
    </source>
</evidence>
<dbReference type="EMBL" id="PDLL01000304">
    <property type="protein sequence ID" value="PYY68504.1"/>
    <property type="molecule type" value="Genomic_DNA"/>
</dbReference>
<gene>
    <name evidence="11" type="primary">gspH</name>
    <name evidence="11" type="ORF">CRX42_21380</name>
</gene>
<evidence type="ECO:0000256" key="10">
    <source>
        <dbReference type="SAM" id="Phobius"/>
    </source>
</evidence>
<keyword evidence="7 10" id="KW-1133">Transmembrane helix</keyword>
<comment type="caution">
    <text evidence="11">The sequence shown here is derived from an EMBL/GenBank/DDBJ whole genome shotgun (WGS) entry which is preliminary data.</text>
</comment>
<evidence type="ECO:0000256" key="6">
    <source>
        <dbReference type="ARBA" id="ARBA00022692"/>
    </source>
</evidence>
<keyword evidence="4" id="KW-0488">Methylation</keyword>
<evidence type="ECO:0000256" key="5">
    <source>
        <dbReference type="ARBA" id="ARBA00022519"/>
    </source>
</evidence>
<keyword evidence="3" id="KW-1003">Cell membrane</keyword>
<dbReference type="PRINTS" id="PR00885">
    <property type="entry name" value="BCTERIALGSPH"/>
</dbReference>
<keyword evidence="6 10" id="KW-0812">Transmembrane</keyword>
<dbReference type="Pfam" id="PF07963">
    <property type="entry name" value="N_methyl"/>
    <property type="match status" value="1"/>
</dbReference>
<keyword evidence="8 10" id="KW-0472">Membrane</keyword>
<keyword evidence="5" id="KW-0997">Cell inner membrane</keyword>
<protein>
    <recommendedName>
        <fullName evidence="2">Type II secretion system protein H</fullName>
    </recommendedName>
    <alternativeName>
        <fullName evidence="9">General secretion pathway protein H</fullName>
    </alternativeName>
</protein>
<dbReference type="OrthoDB" id="5730913at2"/>
<dbReference type="GO" id="GO:0015627">
    <property type="term" value="C:type II protein secretion system complex"/>
    <property type="evidence" value="ECO:0007669"/>
    <property type="project" value="InterPro"/>
</dbReference>
<dbReference type="Proteomes" id="UP000247437">
    <property type="component" value="Unassembled WGS sequence"/>
</dbReference>
<evidence type="ECO:0000256" key="3">
    <source>
        <dbReference type="ARBA" id="ARBA00022475"/>
    </source>
</evidence>
<dbReference type="NCBIfam" id="TIGR01708">
    <property type="entry name" value="typeII_sec_gspH"/>
    <property type="match status" value="1"/>
</dbReference>
<evidence type="ECO:0000313" key="11">
    <source>
        <dbReference type="EMBL" id="PYY68504.1"/>
    </source>
</evidence>
<dbReference type="GO" id="GO:0005886">
    <property type="term" value="C:plasma membrane"/>
    <property type="evidence" value="ECO:0007669"/>
    <property type="project" value="UniProtKB-SubCell"/>
</dbReference>
<evidence type="ECO:0000256" key="1">
    <source>
        <dbReference type="ARBA" id="ARBA00004377"/>
    </source>
</evidence>
<evidence type="ECO:0000256" key="2">
    <source>
        <dbReference type="ARBA" id="ARBA00021549"/>
    </source>
</evidence>
<evidence type="ECO:0000256" key="7">
    <source>
        <dbReference type="ARBA" id="ARBA00022989"/>
    </source>
</evidence>
<dbReference type="RefSeq" id="WP_110661117.1">
    <property type="nucleotide sequence ID" value="NZ_PDLL01000304.1"/>
</dbReference>
<dbReference type="PROSITE" id="PS00409">
    <property type="entry name" value="PROKAR_NTER_METHYL"/>
    <property type="match status" value="1"/>
</dbReference>
<organism evidence="11 12">
    <name type="scientific">Pseudomonas jessenii</name>
    <dbReference type="NCBI Taxonomy" id="77298"/>
    <lineage>
        <taxon>Bacteria</taxon>
        <taxon>Pseudomonadati</taxon>
        <taxon>Pseudomonadota</taxon>
        <taxon>Gammaproteobacteria</taxon>
        <taxon>Pseudomonadales</taxon>
        <taxon>Pseudomonadaceae</taxon>
        <taxon>Pseudomonas</taxon>
    </lineage>
</organism>
<dbReference type="GO" id="GO:0015628">
    <property type="term" value="P:protein secretion by the type II secretion system"/>
    <property type="evidence" value="ECO:0007669"/>
    <property type="project" value="InterPro"/>
</dbReference>
<evidence type="ECO:0000313" key="12">
    <source>
        <dbReference type="Proteomes" id="UP000247437"/>
    </source>
</evidence>
<feature type="transmembrane region" description="Helical" evidence="10">
    <location>
        <begin position="7"/>
        <end position="31"/>
    </location>
</feature>
<reference evidence="11 12" key="1">
    <citation type="journal article" date="2018" name="Appl. Microbiol. Biotechnol.">
        <title>Characterization of the caprolactam degradation pathway in Pseudomonas jessenii using mass spectrometry-based proteomics.</title>
        <authorList>
            <person name="Otzen M."/>
            <person name="Palacio C."/>
            <person name="Janssen D.B."/>
        </authorList>
    </citation>
    <scope>NUCLEOTIDE SEQUENCE [LARGE SCALE GENOMIC DNA]</scope>
    <source>
        <strain evidence="11 12">GO3</strain>
    </source>
</reference>
<accession>A0A2W0EZU5</accession>
<evidence type="ECO:0000256" key="9">
    <source>
        <dbReference type="ARBA" id="ARBA00030775"/>
    </source>
</evidence>
<name>A0A2W0EZU5_PSEJE</name>
<dbReference type="InterPro" id="IPR045584">
    <property type="entry name" value="Pilin-like"/>
</dbReference>
<comment type="subcellular location">
    <subcellularLocation>
        <location evidence="1">Cell inner membrane</location>
        <topology evidence="1">Single-pass membrane protein</topology>
    </subcellularLocation>
</comment>
<proteinExistence type="predicted"/>
<dbReference type="NCBIfam" id="TIGR02532">
    <property type="entry name" value="IV_pilin_GFxxxE"/>
    <property type="match status" value="1"/>
</dbReference>
<dbReference type="AlphaFoldDB" id="A0A2W0EZU5"/>
<dbReference type="SUPFAM" id="SSF54523">
    <property type="entry name" value="Pili subunits"/>
    <property type="match status" value="1"/>
</dbReference>
<dbReference type="InterPro" id="IPR049875">
    <property type="entry name" value="TypeII_GspH"/>
</dbReference>
<dbReference type="Gene3D" id="3.55.40.10">
    <property type="entry name" value="minor pseudopilin epsh domain"/>
    <property type="match status" value="1"/>
</dbReference>